<evidence type="ECO:0000256" key="1">
    <source>
        <dbReference type="ARBA" id="ARBA00004365"/>
    </source>
</evidence>
<comment type="subcellular location">
    <subcellularLocation>
        <location evidence="1 7">Bacterial flagellum</location>
    </subcellularLocation>
    <subcellularLocation>
        <location evidence="2 7">Secreted</location>
    </subcellularLocation>
</comment>
<dbReference type="GO" id="GO:0005576">
    <property type="term" value="C:extracellular region"/>
    <property type="evidence" value="ECO:0007669"/>
    <property type="project" value="UniProtKB-SubCell"/>
</dbReference>
<evidence type="ECO:0000313" key="11">
    <source>
        <dbReference type="EMBL" id="KPL71414.1"/>
    </source>
</evidence>
<evidence type="ECO:0000259" key="9">
    <source>
        <dbReference type="Pfam" id="PF06429"/>
    </source>
</evidence>
<dbReference type="PANTHER" id="PTHR30033">
    <property type="entry name" value="FLAGELLAR HOOK-ASSOCIATED PROTEIN 1"/>
    <property type="match status" value="1"/>
</dbReference>
<comment type="similarity">
    <text evidence="3 7">Belongs to the flagella basal body rod proteins family.</text>
</comment>
<feature type="domain" description="Flagellar hook-associated protein FlgK helical" evidence="10">
    <location>
        <begin position="103"/>
        <end position="329"/>
    </location>
</feature>
<dbReference type="NCBIfam" id="TIGR02492">
    <property type="entry name" value="flgK_ends"/>
    <property type="match status" value="1"/>
</dbReference>
<dbReference type="InterPro" id="IPR002371">
    <property type="entry name" value="FlgK"/>
</dbReference>
<evidence type="ECO:0000256" key="7">
    <source>
        <dbReference type="RuleBase" id="RU362065"/>
    </source>
</evidence>
<dbReference type="PANTHER" id="PTHR30033:SF1">
    <property type="entry name" value="FLAGELLAR HOOK-ASSOCIATED PROTEIN 1"/>
    <property type="match status" value="1"/>
</dbReference>
<name>A0A0P6WN30_9CHLR</name>
<keyword evidence="12" id="KW-1185">Reference proteome</keyword>
<dbReference type="Pfam" id="PF06429">
    <property type="entry name" value="Flg_bbr_C"/>
    <property type="match status" value="1"/>
</dbReference>
<gene>
    <name evidence="7" type="primary">flgK</name>
    <name evidence="11" type="ORF">ADN00_17125</name>
</gene>
<dbReference type="InterPro" id="IPR053927">
    <property type="entry name" value="FlgK_helical"/>
</dbReference>
<sequence length="466" mass="51549">MPNLFSGINMAFRAMMSHQQAIETIQHNVANVNTPGYHRQEVMLQASAPSSSSLGLERGLGAAQNGTGVEVDRIRRVTMEFFDIRYRAETSHQKRWELESEILQQVEFVMAETSTDGLLTKLNNFWAGWQALSADPSNLSLRTNLRDIAVTLTDAFNTRSVRLDSLQKDQDLTIRQRVDEINSLTAQLATLNGEITRVRSMGDQPNDYMDQRDVLLDRLAEIAGATAHYQDDGSVMVNVSGHSIVTGNTYNAIEYYPNAEGLMEIRWTADGTEFVPSDGELTGLFEARDVFIPQQKAGLDALATKLMERINEVHQQGYGSNGSHLVDFFEGTDAATFKISDEIRADLANIAASSVSGAAGDGENARLLFNVYQEEVMSGTTFNAYYNNQVTNFGIEVQRAKTNATDRKIVADAISNQRESVSGVSLDEEAANLVKSQRAYQAATRMMNVFDELLDIIINQMGQAGR</sequence>
<dbReference type="RefSeq" id="WP_075064270.1">
    <property type="nucleotide sequence ID" value="NZ_LGCL01000041.1"/>
</dbReference>
<evidence type="ECO:0000256" key="5">
    <source>
        <dbReference type="ARBA" id="ARBA00022525"/>
    </source>
</evidence>
<dbReference type="Proteomes" id="UP000050417">
    <property type="component" value="Unassembled WGS sequence"/>
</dbReference>
<evidence type="ECO:0000259" key="10">
    <source>
        <dbReference type="Pfam" id="PF22638"/>
    </source>
</evidence>
<proteinExistence type="inferred from homology"/>
<evidence type="ECO:0000256" key="6">
    <source>
        <dbReference type="ARBA" id="ARBA00023143"/>
    </source>
</evidence>
<dbReference type="SUPFAM" id="SSF64518">
    <property type="entry name" value="Phase 1 flagellin"/>
    <property type="match status" value="1"/>
</dbReference>
<dbReference type="InterPro" id="IPR001444">
    <property type="entry name" value="Flag_bb_rod_N"/>
</dbReference>
<organism evidence="11 12">
    <name type="scientific">Ornatilinea apprima</name>
    <dbReference type="NCBI Taxonomy" id="1134406"/>
    <lineage>
        <taxon>Bacteria</taxon>
        <taxon>Bacillati</taxon>
        <taxon>Chloroflexota</taxon>
        <taxon>Anaerolineae</taxon>
        <taxon>Anaerolineales</taxon>
        <taxon>Anaerolineaceae</taxon>
        <taxon>Ornatilinea</taxon>
    </lineage>
</organism>
<feature type="domain" description="Flagellar basal-body/hook protein C-terminal" evidence="9">
    <location>
        <begin position="420"/>
        <end position="459"/>
    </location>
</feature>
<dbReference type="EMBL" id="LGCL01000041">
    <property type="protein sequence ID" value="KPL71414.1"/>
    <property type="molecule type" value="Genomic_DNA"/>
</dbReference>
<reference evidence="11 12" key="1">
    <citation type="submission" date="2015-07" db="EMBL/GenBank/DDBJ databases">
        <title>Genome sequence of Ornatilinea apprima DSM 23815.</title>
        <authorList>
            <person name="Hemp J."/>
            <person name="Ward L.M."/>
            <person name="Pace L.A."/>
            <person name="Fischer W.W."/>
        </authorList>
    </citation>
    <scope>NUCLEOTIDE SEQUENCE [LARGE SCALE GENOMIC DNA]</scope>
    <source>
        <strain evidence="11 12">P3M-1</strain>
    </source>
</reference>
<dbReference type="PRINTS" id="PR01005">
    <property type="entry name" value="FLGHOOKAP1"/>
</dbReference>
<comment type="caution">
    <text evidence="11">The sequence shown here is derived from an EMBL/GenBank/DDBJ whole genome shotgun (WGS) entry which is preliminary data.</text>
</comment>
<evidence type="ECO:0000259" key="8">
    <source>
        <dbReference type="Pfam" id="PF00460"/>
    </source>
</evidence>
<dbReference type="GO" id="GO:0044780">
    <property type="term" value="P:bacterial-type flagellum assembly"/>
    <property type="evidence" value="ECO:0007669"/>
    <property type="project" value="InterPro"/>
</dbReference>
<accession>A0A0P6WN30</accession>
<dbReference type="OrthoDB" id="9802553at2"/>
<feature type="domain" description="Flagellar basal body rod protein N-terminal" evidence="8">
    <location>
        <begin position="8"/>
        <end position="37"/>
    </location>
</feature>
<protein>
    <recommendedName>
        <fullName evidence="4 7">Flagellar hook-associated protein 1</fullName>
        <shortName evidence="7">HAP1</shortName>
    </recommendedName>
</protein>
<dbReference type="Pfam" id="PF22638">
    <property type="entry name" value="FlgK_D1"/>
    <property type="match status" value="1"/>
</dbReference>
<evidence type="ECO:0000313" key="12">
    <source>
        <dbReference type="Proteomes" id="UP000050417"/>
    </source>
</evidence>
<dbReference type="Pfam" id="PF00460">
    <property type="entry name" value="Flg_bb_rod"/>
    <property type="match status" value="1"/>
</dbReference>
<evidence type="ECO:0000256" key="3">
    <source>
        <dbReference type="ARBA" id="ARBA00009677"/>
    </source>
</evidence>
<dbReference type="InterPro" id="IPR010930">
    <property type="entry name" value="Flg_bb/hook_C_dom"/>
</dbReference>
<dbReference type="GO" id="GO:0009424">
    <property type="term" value="C:bacterial-type flagellum hook"/>
    <property type="evidence" value="ECO:0007669"/>
    <property type="project" value="UniProtKB-UniRule"/>
</dbReference>
<keyword evidence="6 7" id="KW-0975">Bacterial flagellum</keyword>
<dbReference type="STRING" id="1134406.ADN00_17125"/>
<evidence type="ECO:0000256" key="2">
    <source>
        <dbReference type="ARBA" id="ARBA00004613"/>
    </source>
</evidence>
<evidence type="ECO:0000256" key="4">
    <source>
        <dbReference type="ARBA" id="ARBA00016244"/>
    </source>
</evidence>
<dbReference type="GO" id="GO:0005198">
    <property type="term" value="F:structural molecule activity"/>
    <property type="evidence" value="ECO:0007669"/>
    <property type="project" value="UniProtKB-UniRule"/>
</dbReference>
<dbReference type="PATRIC" id="fig|1134406.4.peg.487"/>
<dbReference type="AlphaFoldDB" id="A0A0P6WN30"/>
<keyword evidence="5 7" id="KW-0964">Secreted</keyword>